<name>A0A4Z2F9Z4_9TELE</name>
<protein>
    <submittedName>
        <fullName evidence="2">Uncharacterized protein</fullName>
    </submittedName>
</protein>
<organism evidence="2 3">
    <name type="scientific">Liparis tanakae</name>
    <name type="common">Tanaka's snailfish</name>
    <dbReference type="NCBI Taxonomy" id="230148"/>
    <lineage>
        <taxon>Eukaryota</taxon>
        <taxon>Metazoa</taxon>
        <taxon>Chordata</taxon>
        <taxon>Craniata</taxon>
        <taxon>Vertebrata</taxon>
        <taxon>Euteleostomi</taxon>
        <taxon>Actinopterygii</taxon>
        <taxon>Neopterygii</taxon>
        <taxon>Teleostei</taxon>
        <taxon>Neoteleostei</taxon>
        <taxon>Acanthomorphata</taxon>
        <taxon>Eupercaria</taxon>
        <taxon>Perciformes</taxon>
        <taxon>Cottioidei</taxon>
        <taxon>Cottales</taxon>
        <taxon>Liparidae</taxon>
        <taxon>Liparis</taxon>
    </lineage>
</organism>
<dbReference type="Proteomes" id="UP000314294">
    <property type="component" value="Unassembled WGS sequence"/>
</dbReference>
<accession>A0A4Z2F9Z4</accession>
<evidence type="ECO:0000256" key="1">
    <source>
        <dbReference type="SAM" id="MobiDB-lite"/>
    </source>
</evidence>
<reference evidence="2 3" key="1">
    <citation type="submission" date="2019-03" db="EMBL/GenBank/DDBJ databases">
        <title>First draft genome of Liparis tanakae, snailfish: a comprehensive survey of snailfish specific genes.</title>
        <authorList>
            <person name="Kim W."/>
            <person name="Song I."/>
            <person name="Jeong J.-H."/>
            <person name="Kim D."/>
            <person name="Kim S."/>
            <person name="Ryu S."/>
            <person name="Song J.Y."/>
            <person name="Lee S.K."/>
        </authorList>
    </citation>
    <scope>NUCLEOTIDE SEQUENCE [LARGE SCALE GENOMIC DNA]</scope>
    <source>
        <tissue evidence="2">Muscle</tissue>
    </source>
</reference>
<gene>
    <name evidence="2" type="ORF">EYF80_052151</name>
</gene>
<feature type="region of interest" description="Disordered" evidence="1">
    <location>
        <begin position="81"/>
        <end position="114"/>
    </location>
</feature>
<dbReference type="AlphaFoldDB" id="A0A4Z2F9Z4"/>
<keyword evidence="3" id="KW-1185">Reference proteome</keyword>
<comment type="caution">
    <text evidence="2">The sequence shown here is derived from an EMBL/GenBank/DDBJ whole genome shotgun (WGS) entry which is preliminary data.</text>
</comment>
<proteinExistence type="predicted"/>
<evidence type="ECO:0000313" key="3">
    <source>
        <dbReference type="Proteomes" id="UP000314294"/>
    </source>
</evidence>
<evidence type="ECO:0000313" key="2">
    <source>
        <dbReference type="EMBL" id="TNN37681.1"/>
    </source>
</evidence>
<dbReference type="EMBL" id="SRLO01001457">
    <property type="protein sequence ID" value="TNN37681.1"/>
    <property type="molecule type" value="Genomic_DNA"/>
</dbReference>
<sequence>MVGFVVIQSSKHRGQDERERYFPSPEYWLQNQPITSSSKNTLACTHAHSQSAALLDTGPDDSEGAVKVADGTPIRLTVTVQQTPEEEKQLRKKRKQEKAGERETYMASLCNGWT</sequence>